<dbReference type="AlphaFoldDB" id="A0A0M3JLY3"/>
<evidence type="ECO:0000256" key="4">
    <source>
        <dbReference type="ARBA" id="ARBA00023136"/>
    </source>
</evidence>
<dbReference type="Proteomes" id="UP000267096">
    <property type="component" value="Unassembled WGS sequence"/>
</dbReference>
<gene>
    <name evidence="6" type="ORF">ASIM_LOCUS8417</name>
</gene>
<dbReference type="WBParaSite" id="ASIM_0000866401-mRNA-1">
    <property type="protein sequence ID" value="ASIM_0000866401-mRNA-1"/>
    <property type="gene ID" value="ASIM_0000866401"/>
</dbReference>
<accession>A0A0M3JLY3</accession>
<evidence type="ECO:0000256" key="5">
    <source>
        <dbReference type="SAM" id="Phobius"/>
    </source>
</evidence>
<evidence type="ECO:0000313" key="8">
    <source>
        <dbReference type="WBParaSite" id="ASIM_0000866401-mRNA-1"/>
    </source>
</evidence>
<evidence type="ECO:0000313" key="6">
    <source>
        <dbReference type="EMBL" id="VDK31751.1"/>
    </source>
</evidence>
<name>A0A0M3JLY3_ANISI</name>
<dbReference type="GO" id="GO:0016020">
    <property type="term" value="C:membrane"/>
    <property type="evidence" value="ECO:0007669"/>
    <property type="project" value="UniProtKB-SubCell"/>
</dbReference>
<evidence type="ECO:0000313" key="7">
    <source>
        <dbReference type="Proteomes" id="UP000267096"/>
    </source>
</evidence>
<comment type="subcellular location">
    <subcellularLocation>
        <location evidence="1">Membrane</location>
        <topology evidence="1">Multi-pass membrane protein</topology>
    </subcellularLocation>
</comment>
<reference evidence="6 7" key="2">
    <citation type="submission" date="2018-11" db="EMBL/GenBank/DDBJ databases">
        <authorList>
            <consortium name="Pathogen Informatics"/>
        </authorList>
    </citation>
    <scope>NUCLEOTIDE SEQUENCE [LARGE SCALE GENOMIC DNA]</scope>
</reference>
<feature type="transmembrane region" description="Helical" evidence="5">
    <location>
        <begin position="33"/>
        <end position="57"/>
    </location>
</feature>
<evidence type="ECO:0000256" key="3">
    <source>
        <dbReference type="ARBA" id="ARBA00022989"/>
    </source>
</evidence>
<sequence>LTGGLAAPLVAAGAGVVIGTGAAAGIATTAGAAVLGSIFGVAGAGLAGAFAVCVWVCKLDS</sequence>
<protein>
    <submittedName>
        <fullName evidence="8">Bacteriocin</fullName>
    </submittedName>
</protein>
<keyword evidence="7" id="KW-1185">Reference proteome</keyword>
<keyword evidence="4 5" id="KW-0472">Membrane</keyword>
<reference evidence="8" key="1">
    <citation type="submission" date="2017-02" db="UniProtKB">
        <authorList>
            <consortium name="WormBaseParasite"/>
        </authorList>
    </citation>
    <scope>IDENTIFICATION</scope>
</reference>
<dbReference type="InterPro" id="IPR007941">
    <property type="entry name" value="DUF726"/>
</dbReference>
<keyword evidence="2 5" id="KW-0812">Transmembrane</keyword>
<organism evidence="8">
    <name type="scientific">Anisakis simplex</name>
    <name type="common">Herring worm</name>
    <dbReference type="NCBI Taxonomy" id="6269"/>
    <lineage>
        <taxon>Eukaryota</taxon>
        <taxon>Metazoa</taxon>
        <taxon>Ecdysozoa</taxon>
        <taxon>Nematoda</taxon>
        <taxon>Chromadorea</taxon>
        <taxon>Rhabditida</taxon>
        <taxon>Spirurina</taxon>
        <taxon>Ascaridomorpha</taxon>
        <taxon>Ascaridoidea</taxon>
        <taxon>Anisakidae</taxon>
        <taxon>Anisakis</taxon>
        <taxon>Anisakis simplex complex</taxon>
    </lineage>
</organism>
<proteinExistence type="predicted"/>
<dbReference type="EMBL" id="UYRR01022748">
    <property type="protein sequence ID" value="VDK31751.1"/>
    <property type="molecule type" value="Genomic_DNA"/>
</dbReference>
<keyword evidence="3 5" id="KW-1133">Transmembrane helix</keyword>
<dbReference type="Pfam" id="PF05277">
    <property type="entry name" value="DUF726"/>
    <property type="match status" value="1"/>
</dbReference>
<evidence type="ECO:0000256" key="1">
    <source>
        <dbReference type="ARBA" id="ARBA00004141"/>
    </source>
</evidence>
<evidence type="ECO:0000256" key="2">
    <source>
        <dbReference type="ARBA" id="ARBA00022692"/>
    </source>
</evidence>